<evidence type="ECO:0000256" key="5">
    <source>
        <dbReference type="ARBA" id="ARBA00023242"/>
    </source>
</evidence>
<evidence type="ECO:0000313" key="7">
    <source>
        <dbReference type="Proteomes" id="UP000033647"/>
    </source>
</evidence>
<gene>
    <name evidence="6" type="ORF">TI39_contig355g00015</name>
</gene>
<keyword evidence="4" id="KW-0653">Protein transport</keyword>
<keyword evidence="5" id="KW-0539">Nucleus</keyword>
<dbReference type="PANTHER" id="PTHR12363">
    <property type="entry name" value="TRANSPORTIN 3 AND IMPORTIN 13"/>
    <property type="match status" value="1"/>
</dbReference>
<organism evidence="6 7">
    <name type="scientific">Zymoseptoria brevis</name>
    <dbReference type="NCBI Taxonomy" id="1047168"/>
    <lineage>
        <taxon>Eukaryota</taxon>
        <taxon>Fungi</taxon>
        <taxon>Dikarya</taxon>
        <taxon>Ascomycota</taxon>
        <taxon>Pezizomycotina</taxon>
        <taxon>Dothideomycetes</taxon>
        <taxon>Dothideomycetidae</taxon>
        <taxon>Mycosphaerellales</taxon>
        <taxon>Mycosphaerellaceae</taxon>
        <taxon>Zymoseptoria</taxon>
    </lineage>
</organism>
<evidence type="ECO:0000256" key="3">
    <source>
        <dbReference type="ARBA" id="ARBA00022448"/>
    </source>
</evidence>
<comment type="similarity">
    <text evidence="2">Belongs to the importin beta family.</text>
</comment>
<evidence type="ECO:0000313" key="6">
    <source>
        <dbReference type="EMBL" id="KJX99503.1"/>
    </source>
</evidence>
<dbReference type="InterPro" id="IPR016024">
    <property type="entry name" value="ARM-type_fold"/>
</dbReference>
<dbReference type="PANTHER" id="PTHR12363:SF33">
    <property type="entry name" value="IMPORTIN-13"/>
    <property type="match status" value="1"/>
</dbReference>
<sequence length="1011" mass="111773">MSSSGGQHSAMQAPRSVAEVEQLVKSLYIPSTPAVIAAIDDQLKKLQLSAEGWQIADALLGSEEQSVRFFGALTFQVKLNVEGPNLDAEAAQTVLMRLLSWTAQLDRRGEGQLVRKKLCGALGTYFLQSSTPWQRPLLHLAASFHRGDAVPEDQLSFAHDAISQFLPLMSESQLVTLLWLSSQLATDGTKMDTTTPAHAKLHQQMEQLVDDASKVMQHAVMVPVTQMETSFNLRGQLLSCFLNWINYAQPMWNTKQDALEHLRQLVPALATLLTIPDDNHAEALDVFRDVLEGYTSFFQPQHMELLASIVGQHVGPQMLEQLQAADPEVLPLAQFVIAYGVANVQQVVEQPDNEHGSKMILQLLLAILEGPGFPGDDDEVSILSIEFWNTYIEHVNDTVYSMNQNEAPPAWLERDRKTCLTLTVRLWSKLRTPPAEISNNWTQGEDEAFREFRIDAADLMLSLYLRLSSDMLQQFITIALQSLQQQNWQDLEAALYCINTVADNVLENDPGEKLLAQLFSSPLFKAIADFSLPVPSVTRRTAVDLLGSYGAYIERHAEFLPDTLRFLFASLENVGLSLSASKSIALLCSTCRSSLTGDVNVFIEQYKRFATGETSEGYTNEKIIGAIAAIIQAMTPESAKAQPLSALLDIVDGMVENAKQLSNPADAHDLGVSVLECLASMGKNLQIPDDVPIDVYDDDEKPVDPNNYWSSSPGQAIRSRIITTCYTVLQFLPNSGEAIDAVCQVLKSGFTEHEPGPFVFPPSITVSFLEQCTLSTPNIESVLSVACTLITQHSRRDTAPINPEIDRIYRRTVAFVTELSDPTRDPGVAQSSIDVFNRMIPRYSHILLDTSSATGDLVQPILDFAIKAIDGPDLLPKRSAAELWSRIIRPPSPPEDDTVRARLAQVITAYGPMLCQALMCQVVGKGQRSELDQLCEPLKALMQTQPRSREWLELALGSEEVGRLVGGNVSEGDKKRFVLGLMGVRGEVKKTRDIVRQFYASCRGTVVSYRS</sequence>
<dbReference type="SUPFAM" id="SSF48371">
    <property type="entry name" value="ARM repeat"/>
    <property type="match status" value="1"/>
</dbReference>
<dbReference type="Gene3D" id="1.25.10.10">
    <property type="entry name" value="Leucine-rich Repeat Variant"/>
    <property type="match status" value="1"/>
</dbReference>
<dbReference type="InterPro" id="IPR051345">
    <property type="entry name" value="Importin_beta-like_NTR"/>
</dbReference>
<dbReference type="OrthoDB" id="2016913at2759"/>
<dbReference type="AlphaFoldDB" id="A0A0F4GQL1"/>
<dbReference type="InterPro" id="IPR011989">
    <property type="entry name" value="ARM-like"/>
</dbReference>
<dbReference type="InterPro" id="IPR057942">
    <property type="entry name" value="TPR_TNPO3_IPO13_3rd"/>
</dbReference>
<accession>A0A0F4GQL1</accession>
<keyword evidence="3" id="KW-0813">Transport</keyword>
<name>A0A0F4GQL1_9PEZI</name>
<keyword evidence="7" id="KW-1185">Reference proteome</keyword>
<reference evidence="6 7" key="1">
    <citation type="submission" date="2015-03" db="EMBL/GenBank/DDBJ databases">
        <title>RNA-seq based gene annotation and comparative genomics of four Zymoseptoria species reveal species-specific pathogenicity related genes and transposable element activity.</title>
        <authorList>
            <person name="Grandaubert J."/>
            <person name="Bhattacharyya A."/>
            <person name="Stukenbrock E.H."/>
        </authorList>
    </citation>
    <scope>NUCLEOTIDE SEQUENCE [LARGE SCALE GENOMIC DNA]</scope>
    <source>
        <strain evidence="6 7">Zb18110</strain>
    </source>
</reference>
<dbReference type="GO" id="GO:0006606">
    <property type="term" value="P:protein import into nucleus"/>
    <property type="evidence" value="ECO:0007669"/>
    <property type="project" value="TreeGrafter"/>
</dbReference>
<proteinExistence type="inferred from homology"/>
<dbReference type="STRING" id="1047168.A0A0F4GQL1"/>
<dbReference type="GO" id="GO:0005634">
    <property type="term" value="C:nucleus"/>
    <property type="evidence" value="ECO:0007669"/>
    <property type="project" value="UniProtKB-SubCell"/>
</dbReference>
<dbReference type="Proteomes" id="UP000033647">
    <property type="component" value="Unassembled WGS sequence"/>
</dbReference>
<comment type="caution">
    <text evidence="6">The sequence shown here is derived from an EMBL/GenBank/DDBJ whole genome shotgun (WGS) entry which is preliminary data.</text>
</comment>
<dbReference type="EMBL" id="LAFY01000347">
    <property type="protein sequence ID" value="KJX99503.1"/>
    <property type="molecule type" value="Genomic_DNA"/>
</dbReference>
<protein>
    <submittedName>
        <fullName evidence="6">Importin 13 like protein</fullName>
    </submittedName>
</protein>
<dbReference type="Pfam" id="PF24140">
    <property type="entry name" value="TPR_TNPO3_IPO13_3rd"/>
    <property type="match status" value="1"/>
</dbReference>
<evidence type="ECO:0000256" key="4">
    <source>
        <dbReference type="ARBA" id="ARBA00022927"/>
    </source>
</evidence>
<evidence type="ECO:0000256" key="1">
    <source>
        <dbReference type="ARBA" id="ARBA00004123"/>
    </source>
</evidence>
<dbReference type="GO" id="GO:0005737">
    <property type="term" value="C:cytoplasm"/>
    <property type="evidence" value="ECO:0007669"/>
    <property type="project" value="TreeGrafter"/>
</dbReference>
<comment type="subcellular location">
    <subcellularLocation>
        <location evidence="1">Nucleus</location>
    </subcellularLocation>
</comment>
<evidence type="ECO:0000256" key="2">
    <source>
        <dbReference type="ARBA" id="ARBA00007991"/>
    </source>
</evidence>